<dbReference type="PANTHER" id="PTHR28037">
    <property type="entry name" value="ALCOHOL O-ACETYLTRANSFERASE 1-RELATED"/>
    <property type="match status" value="1"/>
</dbReference>
<dbReference type="Gene3D" id="3.30.559.10">
    <property type="entry name" value="Chloramphenicol acetyltransferase-like domain"/>
    <property type="match status" value="1"/>
</dbReference>
<protein>
    <recommendedName>
        <fullName evidence="3">Condensation domain-containing protein</fullName>
    </recommendedName>
</protein>
<dbReference type="InterPro" id="IPR052058">
    <property type="entry name" value="Alcohol_O-acetyltransferase"/>
</dbReference>
<accession>A0A813Z4M1</accession>
<dbReference type="PANTHER" id="PTHR28037:SF1">
    <property type="entry name" value="ALCOHOL O-ACETYLTRANSFERASE 1-RELATED"/>
    <property type="match status" value="1"/>
</dbReference>
<dbReference type="Gene3D" id="3.30.559.30">
    <property type="entry name" value="Nonribosomal peptide synthetase, condensation domain"/>
    <property type="match status" value="1"/>
</dbReference>
<dbReference type="EMBL" id="CAJNOC010001835">
    <property type="protein sequence ID" value="CAF0894573.1"/>
    <property type="molecule type" value="Genomic_DNA"/>
</dbReference>
<sequence>MSEQKEYILNTFEKMVINASQCGDYLVMGTCFFQGRDLNSKLDQNIAFEALKKLQIRHEILRSYLKVSESSMYFVPHDFDVSDKIIFEWLDLSHEEVDREKLMSETGKFNSILFSHGNKELLWRAQIIEYKKDNQFKYVLNFVFFGIADGMFSSSILVELVNIINSLESRQEVDLTRVEITENMNILCQERGLWKDSHAEMVRKMNQRDLAKFNMSNGLKDNESGFQLDMFYLDNGTSSKIMSVSKQNKVRLTSYFYAAAFYALKKLYDENKLVFPDRVTCELPVCLRFRYEPKLDFNQSRLHTTMVLFSTEKENFGEFKNFWEDSRYLQGLIVENTSTETGTLFSLSHSEDLEEFNKVFQNCKNLDEALEILSQGVMSDLALSNLGAYVNDNVKEIGGVYTIDEMFCTDPVNSKPSISCGLIIHLIFWKGKIMIDLGANKYTIGSKYFKRYKQHLLDVINETLA</sequence>
<evidence type="ECO:0000313" key="2">
    <source>
        <dbReference type="Proteomes" id="UP000663879"/>
    </source>
</evidence>
<dbReference type="InterPro" id="IPR023213">
    <property type="entry name" value="CAT-like_dom_sf"/>
</dbReference>
<evidence type="ECO:0000313" key="1">
    <source>
        <dbReference type="EMBL" id="CAF0894573.1"/>
    </source>
</evidence>
<name>A0A813Z4M1_9BILA</name>
<evidence type="ECO:0008006" key="3">
    <source>
        <dbReference type="Google" id="ProtNLM"/>
    </source>
</evidence>
<comment type="caution">
    <text evidence="1">The sequence shown here is derived from an EMBL/GenBank/DDBJ whole genome shotgun (WGS) entry which is preliminary data.</text>
</comment>
<dbReference type="Proteomes" id="UP000663879">
    <property type="component" value="Unassembled WGS sequence"/>
</dbReference>
<organism evidence="1 2">
    <name type="scientific">Brachionus calyciflorus</name>
    <dbReference type="NCBI Taxonomy" id="104777"/>
    <lineage>
        <taxon>Eukaryota</taxon>
        <taxon>Metazoa</taxon>
        <taxon>Spiralia</taxon>
        <taxon>Gnathifera</taxon>
        <taxon>Rotifera</taxon>
        <taxon>Eurotatoria</taxon>
        <taxon>Monogononta</taxon>
        <taxon>Pseudotrocha</taxon>
        <taxon>Ploima</taxon>
        <taxon>Brachionidae</taxon>
        <taxon>Brachionus</taxon>
    </lineage>
</organism>
<dbReference type="OrthoDB" id="10338123at2759"/>
<keyword evidence="2" id="KW-1185">Reference proteome</keyword>
<reference evidence="1" key="1">
    <citation type="submission" date="2021-02" db="EMBL/GenBank/DDBJ databases">
        <authorList>
            <person name="Nowell W R."/>
        </authorList>
    </citation>
    <scope>NUCLEOTIDE SEQUENCE</scope>
    <source>
        <strain evidence="1">Ploen Becks lab</strain>
    </source>
</reference>
<proteinExistence type="predicted"/>
<gene>
    <name evidence="1" type="ORF">OXX778_LOCUS11085</name>
</gene>
<dbReference type="AlphaFoldDB" id="A0A813Z4M1"/>